<keyword evidence="2" id="KW-1185">Reference proteome</keyword>
<accession>A0A915KHN2</accession>
<reference evidence="3" key="1">
    <citation type="submission" date="2022-11" db="UniProtKB">
        <authorList>
            <consortium name="WormBaseParasite"/>
        </authorList>
    </citation>
    <scope>IDENTIFICATION</scope>
</reference>
<name>A0A915KHN2_ROMCU</name>
<evidence type="ECO:0000256" key="1">
    <source>
        <dbReference type="SAM" id="Phobius"/>
    </source>
</evidence>
<evidence type="ECO:0000313" key="3">
    <source>
        <dbReference type="WBParaSite" id="nRc.2.0.1.t37895-RA"/>
    </source>
</evidence>
<organism evidence="2 3">
    <name type="scientific">Romanomermis culicivorax</name>
    <name type="common">Nematode worm</name>
    <dbReference type="NCBI Taxonomy" id="13658"/>
    <lineage>
        <taxon>Eukaryota</taxon>
        <taxon>Metazoa</taxon>
        <taxon>Ecdysozoa</taxon>
        <taxon>Nematoda</taxon>
        <taxon>Enoplea</taxon>
        <taxon>Dorylaimia</taxon>
        <taxon>Mermithida</taxon>
        <taxon>Mermithoidea</taxon>
        <taxon>Mermithidae</taxon>
        <taxon>Romanomermis</taxon>
    </lineage>
</organism>
<dbReference type="Proteomes" id="UP000887565">
    <property type="component" value="Unplaced"/>
</dbReference>
<dbReference type="WBParaSite" id="nRc.2.0.1.t37895-RA">
    <property type="protein sequence ID" value="nRc.2.0.1.t37895-RA"/>
    <property type="gene ID" value="nRc.2.0.1.g37895"/>
</dbReference>
<protein>
    <submittedName>
        <fullName evidence="3">Uncharacterized protein</fullName>
    </submittedName>
</protein>
<evidence type="ECO:0000313" key="2">
    <source>
        <dbReference type="Proteomes" id="UP000887565"/>
    </source>
</evidence>
<dbReference type="AlphaFoldDB" id="A0A915KHN2"/>
<keyword evidence="1" id="KW-0812">Transmembrane</keyword>
<keyword evidence="1" id="KW-1133">Transmembrane helix</keyword>
<proteinExistence type="predicted"/>
<sequence>MPLEYWRFSGSKLASPEKQQVTPHLHFTARPRRVVKKGDVLLHVTCTEIRLITAAVAVLFLSY</sequence>
<feature type="transmembrane region" description="Helical" evidence="1">
    <location>
        <begin position="40"/>
        <end position="61"/>
    </location>
</feature>
<keyword evidence="1" id="KW-0472">Membrane</keyword>